<dbReference type="PROSITE" id="PS51186">
    <property type="entry name" value="GNAT"/>
    <property type="match status" value="1"/>
</dbReference>
<evidence type="ECO:0000259" key="1">
    <source>
        <dbReference type="PROSITE" id="PS51186"/>
    </source>
</evidence>
<dbReference type="InterPro" id="IPR000182">
    <property type="entry name" value="GNAT_dom"/>
</dbReference>
<gene>
    <name evidence="2" type="ORF">EK21DRAFT_94592</name>
</gene>
<keyword evidence="3" id="KW-1185">Reference proteome</keyword>
<organism evidence="2 3">
    <name type="scientific">Setomelanomma holmii</name>
    <dbReference type="NCBI Taxonomy" id="210430"/>
    <lineage>
        <taxon>Eukaryota</taxon>
        <taxon>Fungi</taxon>
        <taxon>Dikarya</taxon>
        <taxon>Ascomycota</taxon>
        <taxon>Pezizomycotina</taxon>
        <taxon>Dothideomycetes</taxon>
        <taxon>Pleosporomycetidae</taxon>
        <taxon>Pleosporales</taxon>
        <taxon>Pleosporineae</taxon>
        <taxon>Phaeosphaeriaceae</taxon>
        <taxon>Setomelanomma</taxon>
    </lineage>
</organism>
<dbReference type="OrthoDB" id="61113at2759"/>
<dbReference type="AlphaFoldDB" id="A0A9P4GYJ2"/>
<dbReference type="Gene3D" id="3.40.630.30">
    <property type="match status" value="1"/>
</dbReference>
<proteinExistence type="predicted"/>
<dbReference type="InterPro" id="IPR016181">
    <property type="entry name" value="Acyl_CoA_acyltransferase"/>
</dbReference>
<evidence type="ECO:0000313" key="3">
    <source>
        <dbReference type="Proteomes" id="UP000799777"/>
    </source>
</evidence>
<dbReference type="Pfam" id="PF13508">
    <property type="entry name" value="Acetyltransf_7"/>
    <property type="match status" value="1"/>
</dbReference>
<accession>A0A9P4GYJ2</accession>
<dbReference type="CDD" id="cd04301">
    <property type="entry name" value="NAT_SF"/>
    <property type="match status" value="1"/>
</dbReference>
<evidence type="ECO:0000313" key="2">
    <source>
        <dbReference type="EMBL" id="KAF2023827.1"/>
    </source>
</evidence>
<feature type="domain" description="N-acetyltransferase" evidence="1">
    <location>
        <begin position="8"/>
        <end position="189"/>
    </location>
</feature>
<dbReference type="Proteomes" id="UP000799777">
    <property type="component" value="Unassembled WGS sequence"/>
</dbReference>
<dbReference type="GO" id="GO:0016747">
    <property type="term" value="F:acyltransferase activity, transferring groups other than amino-acyl groups"/>
    <property type="evidence" value="ECO:0007669"/>
    <property type="project" value="InterPro"/>
</dbReference>
<reference evidence="2" key="1">
    <citation type="journal article" date="2020" name="Stud. Mycol.">
        <title>101 Dothideomycetes genomes: a test case for predicting lifestyles and emergence of pathogens.</title>
        <authorList>
            <person name="Haridas S."/>
            <person name="Albert R."/>
            <person name="Binder M."/>
            <person name="Bloem J."/>
            <person name="Labutti K."/>
            <person name="Salamov A."/>
            <person name="Andreopoulos B."/>
            <person name="Baker S."/>
            <person name="Barry K."/>
            <person name="Bills G."/>
            <person name="Bluhm B."/>
            <person name="Cannon C."/>
            <person name="Castanera R."/>
            <person name="Culley D."/>
            <person name="Daum C."/>
            <person name="Ezra D."/>
            <person name="Gonzalez J."/>
            <person name="Henrissat B."/>
            <person name="Kuo A."/>
            <person name="Liang C."/>
            <person name="Lipzen A."/>
            <person name="Lutzoni F."/>
            <person name="Magnuson J."/>
            <person name="Mondo S."/>
            <person name="Nolan M."/>
            <person name="Ohm R."/>
            <person name="Pangilinan J."/>
            <person name="Park H.-J."/>
            <person name="Ramirez L."/>
            <person name="Alfaro M."/>
            <person name="Sun H."/>
            <person name="Tritt A."/>
            <person name="Yoshinaga Y."/>
            <person name="Zwiers L.-H."/>
            <person name="Turgeon B."/>
            <person name="Goodwin S."/>
            <person name="Spatafora J."/>
            <person name="Crous P."/>
            <person name="Grigoriev I."/>
        </authorList>
    </citation>
    <scope>NUCLEOTIDE SEQUENCE</scope>
    <source>
        <strain evidence="2">CBS 110217</strain>
    </source>
</reference>
<dbReference type="SUPFAM" id="SSF55729">
    <property type="entry name" value="Acyl-CoA N-acyltransferases (Nat)"/>
    <property type="match status" value="1"/>
</dbReference>
<dbReference type="EMBL" id="ML978322">
    <property type="protein sequence ID" value="KAF2023827.1"/>
    <property type="molecule type" value="Genomic_DNA"/>
</dbReference>
<protein>
    <recommendedName>
        <fullName evidence="1">N-acetyltransferase domain-containing protein</fullName>
    </recommendedName>
</protein>
<name>A0A9P4GYJ2_9PLEO</name>
<sequence length="320" mass="35864">MNSLPDLKGIRPVQREDLDHIVAEIFMYPLSWGFDSSLYWAPLLNYTLGVVAVEGDSVRGFAHLLLPSKSRLQGKFPRVSGLEGASKGPVMSEQEILESQYLATVMKEHSHALVLLNIAAHPQGRGKGVGTSLLNYAKLLAEQEGRSLLVAPESGLKSFFENRGFRDLEHDTPPSYNGNLARCKRILLKYGSDSPTHPSEELSAIAVLNDVETEWLKWYEDIRVVEQKAEGLLKNNDIEAANAFQVGYITVGGLGDRKAHFHMQPSMIRTRDDNALALCEEVAPDEYTDVIRNIVMLPGTLRSTYWVNRARFREDELERV</sequence>
<comment type="caution">
    <text evidence="2">The sequence shown here is derived from an EMBL/GenBank/DDBJ whole genome shotgun (WGS) entry which is preliminary data.</text>
</comment>